<evidence type="ECO:0000256" key="2">
    <source>
        <dbReference type="ARBA" id="ARBA00022857"/>
    </source>
</evidence>
<keyword evidence="3" id="KW-0560">Oxidoreductase</keyword>
<evidence type="ECO:0000256" key="5">
    <source>
        <dbReference type="PIRSR" id="PIRSR000097-2"/>
    </source>
</evidence>
<dbReference type="Pfam" id="PF00248">
    <property type="entry name" value="Aldo_ket_red"/>
    <property type="match status" value="1"/>
</dbReference>
<comment type="similarity">
    <text evidence="1">Belongs to the aldo/keto reductase family.</text>
</comment>
<evidence type="ECO:0000256" key="1">
    <source>
        <dbReference type="ARBA" id="ARBA00007905"/>
    </source>
</evidence>
<feature type="active site" description="Proton donor" evidence="4">
    <location>
        <position position="50"/>
    </location>
</feature>
<dbReference type="PANTHER" id="PTHR11732">
    <property type="entry name" value="ALDO/KETO REDUCTASE"/>
    <property type="match status" value="1"/>
</dbReference>
<evidence type="ECO:0000313" key="8">
    <source>
        <dbReference type="EMBL" id="CAH1186801.1"/>
    </source>
</evidence>
<dbReference type="InterPro" id="IPR018170">
    <property type="entry name" value="Aldo/ket_reductase_CS"/>
</dbReference>
<dbReference type="Proteomes" id="UP001153712">
    <property type="component" value="Chromosome 7"/>
</dbReference>
<gene>
    <name evidence="8" type="ORF">PHYEVI_LOCUS9925</name>
</gene>
<dbReference type="PROSITE" id="PS00062">
    <property type="entry name" value="ALDOKETO_REDUCTASE_2"/>
    <property type="match status" value="1"/>
</dbReference>
<dbReference type="PIRSF" id="PIRSF000097">
    <property type="entry name" value="AKR"/>
    <property type="match status" value="1"/>
</dbReference>
<dbReference type="PROSITE" id="PS00063">
    <property type="entry name" value="ALDOKETO_REDUCTASE_3"/>
    <property type="match status" value="1"/>
</dbReference>
<dbReference type="SUPFAM" id="SSF51430">
    <property type="entry name" value="NAD(P)-linked oxidoreductase"/>
    <property type="match status" value="1"/>
</dbReference>
<dbReference type="FunFam" id="3.20.20.100:FF:000006">
    <property type="entry name" value="Aldo-keto reductase family 1 member A1"/>
    <property type="match status" value="1"/>
</dbReference>
<accession>A0A9P0DS30</accession>
<keyword evidence="2" id="KW-0521">NADP</keyword>
<dbReference type="Gene3D" id="3.20.20.100">
    <property type="entry name" value="NADP-dependent oxidoreductase domain"/>
    <property type="match status" value="1"/>
</dbReference>
<evidence type="ECO:0000256" key="4">
    <source>
        <dbReference type="PIRSR" id="PIRSR000097-1"/>
    </source>
</evidence>
<dbReference type="PRINTS" id="PR00069">
    <property type="entry name" value="ALDKETRDTASE"/>
</dbReference>
<dbReference type="AlphaFoldDB" id="A0A9P0DS30"/>
<evidence type="ECO:0000259" key="7">
    <source>
        <dbReference type="Pfam" id="PF00248"/>
    </source>
</evidence>
<reference evidence="8" key="1">
    <citation type="submission" date="2022-01" db="EMBL/GenBank/DDBJ databases">
        <authorList>
            <person name="King R."/>
        </authorList>
    </citation>
    <scope>NUCLEOTIDE SEQUENCE</scope>
</reference>
<evidence type="ECO:0000256" key="3">
    <source>
        <dbReference type="ARBA" id="ARBA00023002"/>
    </source>
</evidence>
<proteinExistence type="inferred from homology"/>
<organism evidence="8 9">
    <name type="scientific">Phyllotreta striolata</name>
    <name type="common">Striped flea beetle</name>
    <name type="synonym">Crioceris striolata</name>
    <dbReference type="NCBI Taxonomy" id="444603"/>
    <lineage>
        <taxon>Eukaryota</taxon>
        <taxon>Metazoa</taxon>
        <taxon>Ecdysozoa</taxon>
        <taxon>Arthropoda</taxon>
        <taxon>Hexapoda</taxon>
        <taxon>Insecta</taxon>
        <taxon>Pterygota</taxon>
        <taxon>Neoptera</taxon>
        <taxon>Endopterygota</taxon>
        <taxon>Coleoptera</taxon>
        <taxon>Polyphaga</taxon>
        <taxon>Cucujiformia</taxon>
        <taxon>Chrysomeloidea</taxon>
        <taxon>Chrysomelidae</taxon>
        <taxon>Galerucinae</taxon>
        <taxon>Alticini</taxon>
        <taxon>Phyllotreta</taxon>
    </lineage>
</organism>
<dbReference type="InterPro" id="IPR036812">
    <property type="entry name" value="NAD(P)_OxRdtase_dom_sf"/>
</dbReference>
<name>A0A9P0DS30_PHYSR</name>
<evidence type="ECO:0000256" key="6">
    <source>
        <dbReference type="PIRSR" id="PIRSR000097-3"/>
    </source>
</evidence>
<dbReference type="InterPro" id="IPR023210">
    <property type="entry name" value="NADP_OxRdtase_dom"/>
</dbReference>
<protein>
    <recommendedName>
        <fullName evidence="7">NADP-dependent oxidoreductase domain-containing protein</fullName>
    </recommendedName>
</protein>
<feature type="site" description="Lowers pKa of active site Tyr" evidence="6">
    <location>
        <position position="79"/>
    </location>
</feature>
<keyword evidence="9" id="KW-1185">Reference proteome</keyword>
<feature type="domain" description="NADP-dependent oxidoreductase" evidence="7">
    <location>
        <begin position="18"/>
        <end position="292"/>
    </location>
</feature>
<dbReference type="OrthoDB" id="416253at2759"/>
<dbReference type="EMBL" id="OU900100">
    <property type="protein sequence ID" value="CAH1186801.1"/>
    <property type="molecule type" value="Genomic_DNA"/>
</dbReference>
<sequence length="316" mass="35829">MATPLISLNNGMKMPAFGLGTWQAATGEVGEVVKQAIEAGYRMFDCAWLYSNEKEIGEGLREKINDGSVKREDLFVVTKLWNTFHRENEVVAACKESLKNFGLDYVDCYLIHWPCSQRLTGELNPTLPFANAVDDEYDFTKTWKGMEECVRLGLAKSIGLSNFNSQQVKRIMEKCTIKPVVNQIEVTPFLNQRKLIKFCNDLGIKIMAYSPLASPTRGWLKPGDLVLSFNDPKLLAIGNKYGKTGAQVVLRYVYQQSTIPIPKSSNAQRLKQNIDIFDFELTDEELRTIDQFNCGVRVCSAEDMINNSEYPFNFKE</sequence>
<dbReference type="GO" id="GO:0016491">
    <property type="term" value="F:oxidoreductase activity"/>
    <property type="evidence" value="ECO:0007669"/>
    <property type="project" value="UniProtKB-KW"/>
</dbReference>
<feature type="binding site" evidence="5">
    <location>
        <position position="112"/>
    </location>
    <ligand>
        <name>substrate</name>
    </ligand>
</feature>
<dbReference type="InterPro" id="IPR020471">
    <property type="entry name" value="AKR"/>
</dbReference>
<evidence type="ECO:0000313" key="9">
    <source>
        <dbReference type="Proteomes" id="UP001153712"/>
    </source>
</evidence>